<dbReference type="EMBL" id="JACHOO010000013">
    <property type="protein sequence ID" value="MBB5755141.1"/>
    <property type="molecule type" value="Genomic_DNA"/>
</dbReference>
<protein>
    <submittedName>
        <fullName evidence="1">Uncharacterized protein</fullName>
    </submittedName>
</protein>
<accession>A0A7W9FQZ1</accession>
<sequence>MVARVELSEVDIVETLIEAGYLAARNAEDRAAIEAALSELLAA</sequence>
<dbReference type="AlphaFoldDB" id="A0A7W9FQZ1"/>
<comment type="caution">
    <text evidence="1">The sequence shown here is derived from an EMBL/GenBank/DDBJ whole genome shotgun (WGS) entry which is preliminary data.</text>
</comment>
<evidence type="ECO:0000313" key="1">
    <source>
        <dbReference type="EMBL" id="MBB5755141.1"/>
    </source>
</evidence>
<feature type="non-terminal residue" evidence="1">
    <location>
        <position position="43"/>
    </location>
</feature>
<reference evidence="1 2" key="1">
    <citation type="submission" date="2020-08" db="EMBL/GenBank/DDBJ databases">
        <title>Genomic Encyclopedia of Type Strains, Phase IV (KMG-IV): sequencing the most valuable type-strain genomes for metagenomic binning, comparative biology and taxonomic classification.</title>
        <authorList>
            <person name="Goeker M."/>
        </authorList>
    </citation>
    <scope>NUCLEOTIDE SEQUENCE [LARGE SCALE GENOMIC DNA]</scope>
    <source>
        <strain evidence="1 2">DSM 16268</strain>
    </source>
</reference>
<dbReference type="Proteomes" id="UP000523821">
    <property type="component" value="Unassembled WGS sequence"/>
</dbReference>
<evidence type="ECO:0000313" key="2">
    <source>
        <dbReference type="Proteomes" id="UP000523821"/>
    </source>
</evidence>
<organism evidence="1 2">
    <name type="scientific">Prosthecomicrobium pneumaticum</name>
    <dbReference type="NCBI Taxonomy" id="81895"/>
    <lineage>
        <taxon>Bacteria</taxon>
        <taxon>Pseudomonadati</taxon>
        <taxon>Pseudomonadota</taxon>
        <taxon>Alphaproteobacteria</taxon>
        <taxon>Hyphomicrobiales</taxon>
        <taxon>Kaistiaceae</taxon>
        <taxon>Prosthecomicrobium</taxon>
    </lineage>
</organism>
<keyword evidence="2" id="KW-1185">Reference proteome</keyword>
<name>A0A7W9FQZ1_9HYPH</name>
<proteinExistence type="predicted"/>
<gene>
    <name evidence="1" type="ORF">GGQ63_004240</name>
</gene>